<gene>
    <name evidence="1" type="ORF">UFOVP645_26</name>
</gene>
<dbReference type="EMBL" id="LR796622">
    <property type="protein sequence ID" value="CAB4154748.1"/>
    <property type="molecule type" value="Genomic_DNA"/>
</dbReference>
<proteinExistence type="predicted"/>
<protein>
    <submittedName>
        <fullName evidence="1">Uncharacterized protein</fullName>
    </submittedName>
</protein>
<accession>A0A6J5NCL2</accession>
<organism evidence="1">
    <name type="scientific">uncultured Caudovirales phage</name>
    <dbReference type="NCBI Taxonomy" id="2100421"/>
    <lineage>
        <taxon>Viruses</taxon>
        <taxon>Duplodnaviria</taxon>
        <taxon>Heunggongvirae</taxon>
        <taxon>Uroviricota</taxon>
        <taxon>Caudoviricetes</taxon>
        <taxon>Peduoviridae</taxon>
        <taxon>Maltschvirus</taxon>
        <taxon>Maltschvirus maltsch</taxon>
    </lineage>
</organism>
<reference evidence="1" key="1">
    <citation type="submission" date="2020-04" db="EMBL/GenBank/DDBJ databases">
        <authorList>
            <person name="Chiriac C."/>
            <person name="Salcher M."/>
            <person name="Ghai R."/>
            <person name="Kavagutti S V."/>
        </authorList>
    </citation>
    <scope>NUCLEOTIDE SEQUENCE</scope>
</reference>
<sequence length="75" mass="8777">MILTVHNIAENYKCLPSEVMARANTFDLYVLDVHTKWVNYQHQRLENERSMPHAPKAPIMSTKELKAMLEQARSH</sequence>
<evidence type="ECO:0000313" key="1">
    <source>
        <dbReference type="EMBL" id="CAB4154748.1"/>
    </source>
</evidence>
<name>A0A6J5NCL2_9CAUD</name>